<name>A0A9P8TJ14_WICPI</name>
<keyword evidence="5" id="KW-1185">Reference proteome</keyword>
<feature type="compositionally biased region" description="Acidic residues" evidence="2">
    <location>
        <begin position="13"/>
        <end position="60"/>
    </location>
</feature>
<feature type="region of interest" description="Disordered" evidence="2">
    <location>
        <begin position="336"/>
        <end position="365"/>
    </location>
</feature>
<dbReference type="OrthoDB" id="2021186at2759"/>
<dbReference type="GO" id="GO:0031011">
    <property type="term" value="C:Ino80 complex"/>
    <property type="evidence" value="ECO:0007669"/>
    <property type="project" value="InterPro"/>
</dbReference>
<dbReference type="PANTHER" id="PTHR21561">
    <property type="entry name" value="INO80 COMPLEX SUBUNIT B"/>
    <property type="match status" value="1"/>
</dbReference>
<organism evidence="4 5">
    <name type="scientific">Wickerhamomyces pijperi</name>
    <name type="common">Yeast</name>
    <name type="synonym">Pichia pijperi</name>
    <dbReference type="NCBI Taxonomy" id="599730"/>
    <lineage>
        <taxon>Eukaryota</taxon>
        <taxon>Fungi</taxon>
        <taxon>Dikarya</taxon>
        <taxon>Ascomycota</taxon>
        <taxon>Saccharomycotina</taxon>
        <taxon>Saccharomycetes</taxon>
        <taxon>Phaffomycetales</taxon>
        <taxon>Wickerhamomycetaceae</taxon>
        <taxon>Wickerhamomyces</taxon>
    </lineage>
</organism>
<evidence type="ECO:0000313" key="4">
    <source>
        <dbReference type="EMBL" id="KAH3680614.1"/>
    </source>
</evidence>
<feature type="coiled-coil region" evidence="1">
    <location>
        <begin position="289"/>
        <end position="319"/>
    </location>
</feature>
<dbReference type="InterPro" id="IPR006880">
    <property type="entry name" value="INO80B_C"/>
</dbReference>
<evidence type="ECO:0000259" key="3">
    <source>
        <dbReference type="SMART" id="SM01406"/>
    </source>
</evidence>
<feature type="compositionally biased region" description="Acidic residues" evidence="2">
    <location>
        <begin position="202"/>
        <end position="212"/>
    </location>
</feature>
<reference evidence="4" key="1">
    <citation type="journal article" date="2021" name="Open Biol.">
        <title>Shared evolutionary footprints suggest mitochondrial oxidative damage underlies multiple complex I losses in fungi.</title>
        <authorList>
            <person name="Schikora-Tamarit M.A."/>
            <person name="Marcet-Houben M."/>
            <person name="Nosek J."/>
            <person name="Gabaldon T."/>
        </authorList>
    </citation>
    <scope>NUCLEOTIDE SEQUENCE</scope>
    <source>
        <strain evidence="4">CBS2887</strain>
    </source>
</reference>
<dbReference type="PANTHER" id="PTHR21561:SF12">
    <property type="entry name" value="INO80 COMPLEX SUBUNIT B"/>
    <property type="match status" value="1"/>
</dbReference>
<feature type="compositionally biased region" description="Basic and acidic residues" evidence="2">
    <location>
        <begin position="226"/>
        <end position="237"/>
    </location>
</feature>
<feature type="compositionally biased region" description="Basic and acidic residues" evidence="2">
    <location>
        <begin position="353"/>
        <end position="365"/>
    </location>
</feature>
<feature type="compositionally biased region" description="Acidic residues" evidence="2">
    <location>
        <begin position="175"/>
        <end position="194"/>
    </location>
</feature>
<feature type="region of interest" description="Disordered" evidence="2">
    <location>
        <begin position="1"/>
        <end position="257"/>
    </location>
</feature>
<evidence type="ECO:0000313" key="5">
    <source>
        <dbReference type="Proteomes" id="UP000774326"/>
    </source>
</evidence>
<dbReference type="GO" id="GO:0006338">
    <property type="term" value="P:chromatin remodeling"/>
    <property type="evidence" value="ECO:0007669"/>
    <property type="project" value="InterPro"/>
</dbReference>
<feature type="compositionally biased region" description="Low complexity" evidence="2">
    <location>
        <begin position="81"/>
        <end position="96"/>
    </location>
</feature>
<dbReference type="AlphaFoldDB" id="A0A9P8TJ14"/>
<keyword evidence="1" id="KW-0175">Coiled coil</keyword>
<accession>A0A9P8TJ14</accession>
<feature type="domain" description="INO80 complex subunit B-like conserved region" evidence="3">
    <location>
        <begin position="293"/>
        <end position="388"/>
    </location>
</feature>
<dbReference type="Pfam" id="PF04795">
    <property type="entry name" value="PAPA-1"/>
    <property type="match status" value="1"/>
</dbReference>
<feature type="compositionally biased region" description="Polar residues" evidence="2">
    <location>
        <begin position="112"/>
        <end position="135"/>
    </location>
</feature>
<gene>
    <name evidence="4" type="ORF">WICPIJ_008185</name>
</gene>
<proteinExistence type="predicted"/>
<dbReference type="Proteomes" id="UP000774326">
    <property type="component" value="Unassembled WGS sequence"/>
</dbReference>
<reference evidence="4" key="2">
    <citation type="submission" date="2021-01" db="EMBL/GenBank/DDBJ databases">
        <authorList>
            <person name="Schikora-Tamarit M.A."/>
        </authorList>
    </citation>
    <scope>NUCLEOTIDE SEQUENCE</scope>
    <source>
        <strain evidence="4">CBS2887</strain>
    </source>
</reference>
<evidence type="ECO:0000256" key="2">
    <source>
        <dbReference type="SAM" id="MobiDB-lite"/>
    </source>
</evidence>
<feature type="compositionally biased region" description="Acidic residues" evidence="2">
    <location>
        <begin position="151"/>
        <end position="164"/>
    </location>
</feature>
<evidence type="ECO:0000256" key="1">
    <source>
        <dbReference type="SAM" id="Coils"/>
    </source>
</evidence>
<dbReference type="SMART" id="SM01406">
    <property type="entry name" value="PAPA-1"/>
    <property type="match status" value="1"/>
</dbReference>
<sequence length="391" mass="44328">MSDSDLSPVEDGPNYDESEEELSQMMDEEDELEEQENEEDEEEEEEFEDPYTEEDDYEDDYNYKSSKPVPKPVKSPKKSLKLTVKTPIKPQITKPKSNSKPTAKAPVKKTQKSVNTSTRPSRPSKLSQEITQEPVSSRPRRGKSTVNYNDEMNDDDLLEEDELEQQITSQPAGDVDMDEEEEEEEDSYEGDEDVITTPALEDLSDDGFDSDSAEINAPSQIPDLTKMTERQRAKLDEATTAASPTLDPIGDEFDSDSSQISVNSHLSVLKSKNSQFLSLSNNIKKRHVLTEEENQIRRAEIARKRKNLSEKKLEEEKQDTINKLLKRRAKTTRIKKGGPLDDIVDGEGLDSVEGGKREKPRRPQLEHKALLRWTSDSKGLRLGIPESLVKN</sequence>
<dbReference type="InterPro" id="IPR029523">
    <property type="entry name" value="INO80B/Ies2"/>
</dbReference>
<dbReference type="EMBL" id="JAEUBG010004706">
    <property type="protein sequence ID" value="KAH3680614.1"/>
    <property type="molecule type" value="Genomic_DNA"/>
</dbReference>
<protein>
    <recommendedName>
        <fullName evidence="3">INO80 complex subunit B-like conserved region domain-containing protein</fullName>
    </recommendedName>
</protein>
<comment type="caution">
    <text evidence="4">The sequence shown here is derived from an EMBL/GenBank/DDBJ whole genome shotgun (WGS) entry which is preliminary data.</text>
</comment>